<keyword evidence="2" id="KW-0812">Transmembrane</keyword>
<feature type="region of interest" description="Disordered" evidence="1">
    <location>
        <begin position="22"/>
        <end position="41"/>
    </location>
</feature>
<dbReference type="Gramene" id="OPUNC02G22110.1">
    <property type="protein sequence ID" value="OPUNC02G22110.1"/>
    <property type="gene ID" value="OPUNC02G22110"/>
</dbReference>
<accession>A0A0E0K2G3</accession>
<evidence type="ECO:0000313" key="4">
    <source>
        <dbReference type="Proteomes" id="UP000026962"/>
    </source>
</evidence>
<reference evidence="3" key="1">
    <citation type="submission" date="2015-04" db="UniProtKB">
        <authorList>
            <consortium name="EnsemblPlants"/>
        </authorList>
    </citation>
    <scope>IDENTIFICATION</scope>
</reference>
<organism evidence="3">
    <name type="scientific">Oryza punctata</name>
    <name type="common">Red rice</name>
    <dbReference type="NCBI Taxonomy" id="4537"/>
    <lineage>
        <taxon>Eukaryota</taxon>
        <taxon>Viridiplantae</taxon>
        <taxon>Streptophyta</taxon>
        <taxon>Embryophyta</taxon>
        <taxon>Tracheophyta</taxon>
        <taxon>Spermatophyta</taxon>
        <taxon>Magnoliopsida</taxon>
        <taxon>Liliopsida</taxon>
        <taxon>Poales</taxon>
        <taxon>Poaceae</taxon>
        <taxon>BOP clade</taxon>
        <taxon>Oryzoideae</taxon>
        <taxon>Oryzeae</taxon>
        <taxon>Oryzinae</taxon>
        <taxon>Oryza</taxon>
    </lineage>
</organism>
<keyword evidence="4" id="KW-1185">Reference proteome</keyword>
<sequence>MSSWWQWTRTARRPVMCAWSRRSGRRKTAAEWPQREQRNDKEELAAAAAARRWEEEKLAVEGLEGGGHQKSSGEAGAGWGEEQWRPGESRRRTAVGRGRAHGEWRRSAGRGDAASCSRITAPPCPSPTGRRRGWGVVALGLVVVGGSGQGYGARPRRRRRLQFNKVTVSMAGLAQQAGKAQANVLVNYSSHSHGAVVGWSHRNASTGYRLQLFRSIRQHDAVAVRDLASWRGLLGAGGVRCAVRAFKKPGKSEKTRRHRLEVAPVSLHPRATREATSHAAAVPTPSSPPPCRRPSNRR</sequence>
<protein>
    <submittedName>
        <fullName evidence="3">Uncharacterized protein</fullName>
    </submittedName>
</protein>
<dbReference type="Proteomes" id="UP000026962">
    <property type="component" value="Chromosome 2"/>
</dbReference>
<name>A0A0E0K2G3_ORYPU</name>
<feature type="region of interest" description="Disordered" evidence="1">
    <location>
        <begin position="59"/>
        <end position="128"/>
    </location>
</feature>
<dbReference type="AlphaFoldDB" id="A0A0E0K2G3"/>
<keyword evidence="2" id="KW-0472">Membrane</keyword>
<evidence type="ECO:0000313" key="3">
    <source>
        <dbReference type="EnsemblPlants" id="OPUNC02G22110.1"/>
    </source>
</evidence>
<dbReference type="HOGENOM" id="CLU_935027_0_0_1"/>
<keyword evidence="2" id="KW-1133">Transmembrane helix</keyword>
<feature type="compositionally biased region" description="Basic and acidic residues" evidence="1">
    <location>
        <begin position="82"/>
        <end position="91"/>
    </location>
</feature>
<evidence type="ECO:0000256" key="2">
    <source>
        <dbReference type="SAM" id="Phobius"/>
    </source>
</evidence>
<proteinExistence type="predicted"/>
<reference evidence="3" key="2">
    <citation type="submission" date="2018-05" db="EMBL/GenBank/DDBJ databases">
        <title>OpunRS2 (Oryza punctata Reference Sequence Version 2).</title>
        <authorList>
            <person name="Zhang J."/>
            <person name="Kudrna D."/>
            <person name="Lee S."/>
            <person name="Talag J."/>
            <person name="Welchert J."/>
            <person name="Wing R.A."/>
        </authorList>
    </citation>
    <scope>NUCLEOTIDE SEQUENCE [LARGE SCALE GENOMIC DNA]</scope>
</reference>
<feature type="region of interest" description="Disordered" evidence="1">
    <location>
        <begin position="263"/>
        <end position="298"/>
    </location>
</feature>
<dbReference type="EnsemblPlants" id="OPUNC02G22110.1">
    <property type="protein sequence ID" value="OPUNC02G22110.1"/>
    <property type="gene ID" value="OPUNC02G22110"/>
</dbReference>
<evidence type="ECO:0000256" key="1">
    <source>
        <dbReference type="SAM" id="MobiDB-lite"/>
    </source>
</evidence>
<feature type="transmembrane region" description="Helical" evidence="2">
    <location>
        <begin position="133"/>
        <end position="153"/>
    </location>
</feature>